<proteinExistence type="inferred from homology"/>
<dbReference type="CDD" id="cd00462">
    <property type="entry name" value="PTH"/>
    <property type="match status" value="1"/>
</dbReference>
<evidence type="ECO:0000313" key="7">
    <source>
        <dbReference type="EMBL" id="PPJ59761.1"/>
    </source>
</evidence>
<dbReference type="PROSITE" id="PS01196">
    <property type="entry name" value="PEPT_TRNA_HYDROL_2"/>
    <property type="match status" value="1"/>
</dbReference>
<dbReference type="PANTHER" id="PTHR17224:SF1">
    <property type="entry name" value="PEPTIDYL-TRNA HYDROLASE"/>
    <property type="match status" value="1"/>
</dbReference>
<dbReference type="EMBL" id="PNEN01000353">
    <property type="protein sequence ID" value="PPJ59761.1"/>
    <property type="molecule type" value="Genomic_DNA"/>
</dbReference>
<keyword evidence="8" id="KW-1185">Reference proteome</keyword>
<dbReference type="OrthoDB" id="1711136at2759"/>
<accession>A0A2S6CJ74</accession>
<dbReference type="Gene3D" id="3.40.50.1470">
    <property type="entry name" value="Peptidyl-tRNA hydrolase"/>
    <property type="match status" value="1"/>
</dbReference>
<name>A0A2S6CJ74_9PEZI</name>
<protein>
    <recommendedName>
        <fullName evidence="1">peptidyl-tRNA hydrolase</fullName>
        <ecNumber evidence="1">3.1.1.29</ecNumber>
    </recommendedName>
</protein>
<gene>
    <name evidence="7" type="ORF">CBER1_09522</name>
</gene>
<keyword evidence="4" id="KW-0694">RNA-binding</keyword>
<evidence type="ECO:0000313" key="8">
    <source>
        <dbReference type="Proteomes" id="UP000237631"/>
    </source>
</evidence>
<comment type="similarity">
    <text evidence="5">Belongs to the PTH family.</text>
</comment>
<evidence type="ECO:0000256" key="4">
    <source>
        <dbReference type="ARBA" id="ARBA00022884"/>
    </source>
</evidence>
<dbReference type="GO" id="GO:0000049">
    <property type="term" value="F:tRNA binding"/>
    <property type="evidence" value="ECO:0007669"/>
    <property type="project" value="UniProtKB-KW"/>
</dbReference>
<evidence type="ECO:0000256" key="5">
    <source>
        <dbReference type="ARBA" id="ARBA00038063"/>
    </source>
</evidence>
<dbReference type="InterPro" id="IPR018171">
    <property type="entry name" value="Pept_tRNA_hydro_CS"/>
</dbReference>
<feature type="region of interest" description="Disordered" evidence="6">
    <location>
        <begin position="1"/>
        <end position="69"/>
    </location>
</feature>
<evidence type="ECO:0000256" key="1">
    <source>
        <dbReference type="ARBA" id="ARBA00013260"/>
    </source>
</evidence>
<dbReference type="Pfam" id="PF01195">
    <property type="entry name" value="Pept_tRNA_hydro"/>
    <property type="match status" value="1"/>
</dbReference>
<dbReference type="Proteomes" id="UP000237631">
    <property type="component" value="Unassembled WGS sequence"/>
</dbReference>
<dbReference type="InterPro" id="IPR001328">
    <property type="entry name" value="Pept_tRNA_hydro"/>
</dbReference>
<evidence type="ECO:0000256" key="3">
    <source>
        <dbReference type="ARBA" id="ARBA00022801"/>
    </source>
</evidence>
<dbReference type="GO" id="GO:0004045">
    <property type="term" value="F:peptidyl-tRNA hydrolase activity"/>
    <property type="evidence" value="ECO:0007669"/>
    <property type="project" value="UniProtKB-EC"/>
</dbReference>
<dbReference type="STRING" id="357750.A0A2S6CJ74"/>
<dbReference type="EC" id="3.1.1.29" evidence="1"/>
<evidence type="ECO:0000256" key="2">
    <source>
        <dbReference type="ARBA" id="ARBA00022555"/>
    </source>
</evidence>
<dbReference type="PANTHER" id="PTHR17224">
    <property type="entry name" value="PEPTIDYL-TRNA HYDROLASE"/>
    <property type="match status" value="1"/>
</dbReference>
<organism evidence="7 8">
    <name type="scientific">Cercospora berteroae</name>
    <dbReference type="NCBI Taxonomy" id="357750"/>
    <lineage>
        <taxon>Eukaryota</taxon>
        <taxon>Fungi</taxon>
        <taxon>Dikarya</taxon>
        <taxon>Ascomycota</taxon>
        <taxon>Pezizomycotina</taxon>
        <taxon>Dothideomycetes</taxon>
        <taxon>Dothideomycetidae</taxon>
        <taxon>Mycosphaerellales</taxon>
        <taxon>Mycosphaerellaceae</taxon>
        <taxon>Cercospora</taxon>
    </lineage>
</organism>
<dbReference type="NCBIfam" id="TIGR00447">
    <property type="entry name" value="pth"/>
    <property type="match status" value="1"/>
</dbReference>
<keyword evidence="3" id="KW-0378">Hydrolase</keyword>
<reference evidence="8" key="1">
    <citation type="journal article" date="2017" name="bioRxiv">
        <title>Conservation of a gene cluster reveals novel cercosporin biosynthetic mechanisms and extends production to the genus Colletotrichum.</title>
        <authorList>
            <person name="de Jonge R."/>
            <person name="Ebert M.K."/>
            <person name="Huitt-Roehl C.R."/>
            <person name="Pal P."/>
            <person name="Suttle J.C."/>
            <person name="Spanner R.E."/>
            <person name="Neubauer J.D."/>
            <person name="Jurick W.M.II."/>
            <person name="Stott K.A."/>
            <person name="Secor G.A."/>
            <person name="Thomma B.P.H.J."/>
            <person name="Van de Peer Y."/>
            <person name="Townsend C.A."/>
            <person name="Bolton M.D."/>
        </authorList>
    </citation>
    <scope>NUCLEOTIDE SEQUENCE [LARGE SCALE GENOMIC DNA]</scope>
    <source>
        <strain evidence="8">CBS538.71</strain>
    </source>
</reference>
<feature type="compositionally biased region" description="Acidic residues" evidence="6">
    <location>
        <begin position="12"/>
        <end position="24"/>
    </location>
</feature>
<comment type="caution">
    <text evidence="7">The sequence shown here is derived from an EMBL/GenBank/DDBJ whole genome shotgun (WGS) entry which is preliminary data.</text>
</comment>
<dbReference type="SUPFAM" id="SSF53178">
    <property type="entry name" value="Peptidyl-tRNA hydrolase-like"/>
    <property type="match status" value="1"/>
</dbReference>
<evidence type="ECO:0000256" key="6">
    <source>
        <dbReference type="SAM" id="MobiDB-lite"/>
    </source>
</evidence>
<dbReference type="AlphaFoldDB" id="A0A2S6CJ74"/>
<dbReference type="InterPro" id="IPR036416">
    <property type="entry name" value="Pept_tRNA_hydro_sf"/>
</dbReference>
<sequence>MPAMDIVIAADEVVEDHDQDQEDTVETRETSAKNASDIVLRTRRRSSVAKPPTKSKKDKQKTKQKQKQVAEAILAATGTKTAEPESMLAAARPIPLLVCSIGNPGAQYANTLHSAGHTVLNRLASHLGYGQYTKEKTWGKGLVSRPVTTGDSGNWVLWQSTDYMNESGKGVKAAYQAWNKNLPDGNGKLVVVHDELEKPLGAVNVKIQQGLSARGHNGLKSIMSTIGNTPFVRIGIGIGRPVSRESDDVARYVLKKMDEKEKAAVEGSVEQVVAQLKKLESG</sequence>
<keyword evidence="2" id="KW-0820">tRNA-binding</keyword>
<feature type="compositionally biased region" description="Basic residues" evidence="6">
    <location>
        <begin position="41"/>
        <end position="66"/>
    </location>
</feature>